<dbReference type="STRING" id="591159.SSQG_03652"/>
<dbReference type="AlphaFoldDB" id="D9WXT9"/>
<dbReference type="InterPro" id="IPR017853">
    <property type="entry name" value="GH"/>
</dbReference>
<accession>D9WXT9</accession>
<evidence type="ECO:0000256" key="3">
    <source>
        <dbReference type="RuleBase" id="RU361153"/>
    </source>
</evidence>
<evidence type="ECO:0000313" key="5">
    <source>
        <dbReference type="EMBL" id="EFL33134.1"/>
    </source>
</evidence>
<evidence type="ECO:0000259" key="4">
    <source>
        <dbReference type="Pfam" id="PF00150"/>
    </source>
</evidence>
<evidence type="ECO:0000256" key="1">
    <source>
        <dbReference type="ARBA" id="ARBA00022801"/>
    </source>
</evidence>
<evidence type="ECO:0000313" key="6">
    <source>
        <dbReference type="Proteomes" id="UP000004184"/>
    </source>
</evidence>
<dbReference type="Proteomes" id="UP000004184">
    <property type="component" value="Unassembled WGS sequence"/>
</dbReference>
<dbReference type="Gene3D" id="3.20.20.80">
    <property type="entry name" value="Glycosidases"/>
    <property type="match status" value="1"/>
</dbReference>
<gene>
    <name evidence="5" type="ORF">SSQG_03652</name>
</gene>
<dbReference type="SUPFAM" id="SSF51445">
    <property type="entry name" value="(Trans)glycosidases"/>
    <property type="match status" value="1"/>
</dbReference>
<proteinExistence type="inferred from homology"/>
<reference evidence="6" key="1">
    <citation type="submission" date="2009-02" db="EMBL/GenBank/DDBJ databases">
        <title>Annotation of Streptomyces viridochromogenes strain DSM 40736.</title>
        <authorList>
            <consortium name="The Broad Institute Genome Sequencing Platform"/>
            <consortium name="Broad Institute Microbial Sequencing Center"/>
            <person name="Fischbach M."/>
            <person name="Godfrey P."/>
            <person name="Ward D."/>
            <person name="Young S."/>
            <person name="Zeng Q."/>
            <person name="Koehrsen M."/>
            <person name="Alvarado L."/>
            <person name="Berlin A.M."/>
            <person name="Bochicchio J."/>
            <person name="Borenstein D."/>
            <person name="Chapman S.B."/>
            <person name="Chen Z."/>
            <person name="Engels R."/>
            <person name="Freedman E."/>
            <person name="Gellesch M."/>
            <person name="Goldberg J."/>
            <person name="Griggs A."/>
            <person name="Gujja S."/>
            <person name="Heilman E.R."/>
            <person name="Heiman D.I."/>
            <person name="Hepburn T.A."/>
            <person name="Howarth C."/>
            <person name="Jen D."/>
            <person name="Larson L."/>
            <person name="Lewis B."/>
            <person name="Mehta T."/>
            <person name="Park D."/>
            <person name="Pearson M."/>
            <person name="Richards J."/>
            <person name="Roberts A."/>
            <person name="Saif S."/>
            <person name="Shea T.D."/>
            <person name="Shenoy N."/>
            <person name="Sisk P."/>
            <person name="Stolte C."/>
            <person name="Sykes S.N."/>
            <person name="Thomson T."/>
            <person name="Walk T."/>
            <person name="White J."/>
            <person name="Yandava C."/>
            <person name="Straight P."/>
            <person name="Clardy J."/>
            <person name="Hung D."/>
            <person name="Kolter R."/>
            <person name="Mekalanos J."/>
            <person name="Walker S."/>
            <person name="Walsh C.T."/>
            <person name="Wieland-Brown L.C."/>
            <person name="Haas B."/>
            <person name="Nusbaum C."/>
            <person name="Birren B."/>
        </authorList>
    </citation>
    <scope>NUCLEOTIDE SEQUENCE [LARGE SCALE GENOMIC DNA]</scope>
    <source>
        <strain evidence="6">DSM 40736 / JCM 4977 / BCRC 1201 / Tue 494</strain>
    </source>
</reference>
<comment type="similarity">
    <text evidence="3">Belongs to the glycosyl hydrolase 5 (cellulase A) family.</text>
</comment>
<dbReference type="InterPro" id="IPR001547">
    <property type="entry name" value="Glyco_hydro_5"/>
</dbReference>
<dbReference type="EMBL" id="GG657757">
    <property type="protein sequence ID" value="EFL33134.1"/>
    <property type="molecule type" value="Genomic_DNA"/>
</dbReference>
<keyword evidence="2 3" id="KW-0326">Glycosidase</keyword>
<dbReference type="eggNOG" id="COG2730">
    <property type="taxonomic scope" value="Bacteria"/>
</dbReference>
<keyword evidence="1 3" id="KW-0378">Hydrolase</keyword>
<dbReference type="HOGENOM" id="CLU_044209_0_0_11"/>
<dbReference type="GO" id="GO:0004553">
    <property type="term" value="F:hydrolase activity, hydrolyzing O-glycosyl compounds"/>
    <property type="evidence" value="ECO:0007669"/>
    <property type="project" value="InterPro"/>
</dbReference>
<dbReference type="Pfam" id="PF00150">
    <property type="entry name" value="Cellulase"/>
    <property type="match status" value="1"/>
</dbReference>
<sequence>MCRSVDLCSSPLLVSCSTERSDRDRSPSHCSEGDVVSQKNHRGTACAGALLACVTAFGGALASPAAASPASRPATPPPVSDFKGVNWADPRDNYAHDAVVPSGLATSDSYATTYAKSKAIIGGFAELGANTVRLPVNPTSVNGPFWKSYRGAIDAATAQGFKVILGYWEADNAKDGKIDDQASWNQMWARITSAYNGNSKVYFEPMNEPFGYTAEEWTDIAAKWVTAHANVPRDRVLIGGYKYSEDVKPVCADPRLKGVRLALHNYGFWHTDWTSVDQWKADFKSRIGDCASRTILDEFGASMTTGLDYNGPVGSSNEIAYIQAATDTIRELGLGSVYWPGLRNGDTYSLTTLQGTGTDLSLTVNNQSGLDRLHYAWKQ</sequence>
<name>D9WXT9_STRVT</name>
<feature type="domain" description="Glycoside hydrolase family 5" evidence="4">
    <location>
        <begin position="105"/>
        <end position="339"/>
    </location>
</feature>
<protein>
    <submittedName>
        <fullName evidence="5">Cellulase Cel5K</fullName>
    </submittedName>
</protein>
<evidence type="ECO:0000256" key="2">
    <source>
        <dbReference type="ARBA" id="ARBA00023295"/>
    </source>
</evidence>
<dbReference type="GO" id="GO:0000272">
    <property type="term" value="P:polysaccharide catabolic process"/>
    <property type="evidence" value="ECO:0007669"/>
    <property type="project" value="InterPro"/>
</dbReference>
<keyword evidence="6" id="KW-1185">Reference proteome</keyword>
<organism evidence="5 6">
    <name type="scientific">Streptomyces viridochromogenes (strain DSM 40736 / JCM 4977 / BCRC 1201 / Tue 494)</name>
    <dbReference type="NCBI Taxonomy" id="591159"/>
    <lineage>
        <taxon>Bacteria</taxon>
        <taxon>Bacillati</taxon>
        <taxon>Actinomycetota</taxon>
        <taxon>Actinomycetes</taxon>
        <taxon>Kitasatosporales</taxon>
        <taxon>Streptomycetaceae</taxon>
        <taxon>Streptomyces</taxon>
    </lineage>
</organism>